<evidence type="ECO:0000313" key="2">
    <source>
        <dbReference type="Proteomes" id="UP001524478"/>
    </source>
</evidence>
<dbReference type="EMBL" id="JANGAC010000013">
    <property type="protein sequence ID" value="MCQ4924559.1"/>
    <property type="molecule type" value="Genomic_DNA"/>
</dbReference>
<gene>
    <name evidence="1" type="ORF">NE686_15765</name>
</gene>
<reference evidence="1 2" key="1">
    <citation type="submission" date="2022-06" db="EMBL/GenBank/DDBJ databases">
        <title>Isolation of gut microbiota from human fecal samples.</title>
        <authorList>
            <person name="Pamer E.G."/>
            <person name="Barat B."/>
            <person name="Waligurski E."/>
            <person name="Medina S."/>
            <person name="Paddock L."/>
            <person name="Mostad J."/>
        </authorList>
    </citation>
    <scope>NUCLEOTIDE SEQUENCE [LARGE SCALE GENOMIC DNA]</scope>
    <source>
        <strain evidence="1 2">DFI.7.95</strain>
    </source>
</reference>
<keyword evidence="2" id="KW-1185">Reference proteome</keyword>
<accession>A0ABT1SDK0</accession>
<proteinExistence type="predicted"/>
<organism evidence="1 2">
    <name type="scientific">Tissierella carlieri</name>
    <dbReference type="NCBI Taxonomy" id="689904"/>
    <lineage>
        <taxon>Bacteria</taxon>
        <taxon>Bacillati</taxon>
        <taxon>Bacillota</taxon>
        <taxon>Tissierellia</taxon>
        <taxon>Tissierellales</taxon>
        <taxon>Tissierellaceae</taxon>
        <taxon>Tissierella</taxon>
    </lineage>
</organism>
<protein>
    <submittedName>
        <fullName evidence="1">Uncharacterized protein</fullName>
    </submittedName>
</protein>
<dbReference type="RefSeq" id="WP_216555982.1">
    <property type="nucleotide sequence ID" value="NZ_JAHLOH010000017.1"/>
</dbReference>
<sequence>MEGYKKITIAERFNKRKLDPQPNNLITDFHKLKIHYKDLETESLKNEIILDSIDDINILIEKVCKEISVFLSNKRN</sequence>
<name>A0ABT1SDK0_9FIRM</name>
<dbReference type="Proteomes" id="UP001524478">
    <property type="component" value="Unassembled WGS sequence"/>
</dbReference>
<evidence type="ECO:0000313" key="1">
    <source>
        <dbReference type="EMBL" id="MCQ4924559.1"/>
    </source>
</evidence>
<comment type="caution">
    <text evidence="1">The sequence shown here is derived from an EMBL/GenBank/DDBJ whole genome shotgun (WGS) entry which is preliminary data.</text>
</comment>